<evidence type="ECO:0000256" key="1">
    <source>
        <dbReference type="SAM" id="Phobius"/>
    </source>
</evidence>
<reference evidence="2" key="1">
    <citation type="submission" date="2014-11" db="EMBL/GenBank/DDBJ databases">
        <authorList>
            <person name="Amaro Gonzalez C."/>
        </authorList>
    </citation>
    <scope>NUCLEOTIDE SEQUENCE</scope>
</reference>
<keyword evidence="1" id="KW-0472">Membrane</keyword>
<name>A0A0E9Q889_ANGAN</name>
<organism evidence="2">
    <name type="scientific">Anguilla anguilla</name>
    <name type="common">European freshwater eel</name>
    <name type="synonym">Muraena anguilla</name>
    <dbReference type="NCBI Taxonomy" id="7936"/>
    <lineage>
        <taxon>Eukaryota</taxon>
        <taxon>Metazoa</taxon>
        <taxon>Chordata</taxon>
        <taxon>Craniata</taxon>
        <taxon>Vertebrata</taxon>
        <taxon>Euteleostomi</taxon>
        <taxon>Actinopterygii</taxon>
        <taxon>Neopterygii</taxon>
        <taxon>Teleostei</taxon>
        <taxon>Anguilliformes</taxon>
        <taxon>Anguillidae</taxon>
        <taxon>Anguilla</taxon>
    </lineage>
</organism>
<dbReference type="AlphaFoldDB" id="A0A0E9Q889"/>
<keyword evidence="1" id="KW-0812">Transmembrane</keyword>
<keyword evidence="1" id="KW-1133">Transmembrane helix</keyword>
<proteinExistence type="predicted"/>
<accession>A0A0E9Q889</accession>
<feature type="transmembrane region" description="Helical" evidence="1">
    <location>
        <begin position="20"/>
        <end position="41"/>
    </location>
</feature>
<sequence>MIVNANIKFLLSSESVNATYTFFNKTLFFLIFAPNLVFFHYSKVDTKMWARFFPPHKSFVIKRL</sequence>
<protein>
    <submittedName>
        <fullName evidence="2">Uncharacterized protein</fullName>
    </submittedName>
</protein>
<reference evidence="2" key="2">
    <citation type="journal article" date="2015" name="Fish Shellfish Immunol.">
        <title>Early steps in the European eel (Anguilla anguilla)-Vibrio vulnificus interaction in the gills: Role of the RtxA13 toxin.</title>
        <authorList>
            <person name="Callol A."/>
            <person name="Pajuelo D."/>
            <person name="Ebbesson L."/>
            <person name="Teles M."/>
            <person name="MacKenzie S."/>
            <person name="Amaro C."/>
        </authorList>
    </citation>
    <scope>NUCLEOTIDE SEQUENCE</scope>
</reference>
<evidence type="ECO:0000313" key="2">
    <source>
        <dbReference type="EMBL" id="JAH12565.1"/>
    </source>
</evidence>
<dbReference type="EMBL" id="GBXM01096012">
    <property type="protein sequence ID" value="JAH12565.1"/>
    <property type="molecule type" value="Transcribed_RNA"/>
</dbReference>